<proteinExistence type="predicted"/>
<name>A0A0B6YFE1_9EUPU</name>
<reference evidence="1" key="1">
    <citation type="submission" date="2014-12" db="EMBL/GenBank/DDBJ databases">
        <title>Insight into the proteome of Arion vulgaris.</title>
        <authorList>
            <person name="Aradska J."/>
            <person name="Bulat T."/>
            <person name="Smidak R."/>
            <person name="Sarate P."/>
            <person name="Gangsoo J."/>
            <person name="Sialana F."/>
            <person name="Bilban M."/>
            <person name="Lubec G."/>
        </authorList>
    </citation>
    <scope>NUCLEOTIDE SEQUENCE</scope>
    <source>
        <tissue evidence="1">Skin</tissue>
    </source>
</reference>
<organism evidence="1">
    <name type="scientific">Arion vulgaris</name>
    <dbReference type="NCBI Taxonomy" id="1028688"/>
    <lineage>
        <taxon>Eukaryota</taxon>
        <taxon>Metazoa</taxon>
        <taxon>Spiralia</taxon>
        <taxon>Lophotrochozoa</taxon>
        <taxon>Mollusca</taxon>
        <taxon>Gastropoda</taxon>
        <taxon>Heterobranchia</taxon>
        <taxon>Euthyneura</taxon>
        <taxon>Panpulmonata</taxon>
        <taxon>Eupulmonata</taxon>
        <taxon>Stylommatophora</taxon>
        <taxon>Helicina</taxon>
        <taxon>Arionoidea</taxon>
        <taxon>Arionidae</taxon>
        <taxon>Arion</taxon>
    </lineage>
</organism>
<sequence length="57" mass="6657">MNVCFLEDKEGYTKYKAILEIDKYQILRIDDHLDMLMNCIIQSSEDTIANIQNTLST</sequence>
<protein>
    <submittedName>
        <fullName evidence="1">Uncharacterized protein</fullName>
    </submittedName>
</protein>
<feature type="non-terminal residue" evidence="1">
    <location>
        <position position="57"/>
    </location>
</feature>
<dbReference type="EMBL" id="HACG01007390">
    <property type="protein sequence ID" value="CEK54255.1"/>
    <property type="molecule type" value="Transcribed_RNA"/>
</dbReference>
<evidence type="ECO:0000313" key="1">
    <source>
        <dbReference type="EMBL" id="CEK54255.1"/>
    </source>
</evidence>
<dbReference type="AlphaFoldDB" id="A0A0B6YFE1"/>
<gene>
    <name evidence="1" type="primary">ORF22334</name>
</gene>
<accession>A0A0B6YFE1</accession>